<dbReference type="InterPro" id="IPR000172">
    <property type="entry name" value="GMC_OxRdtase_N"/>
</dbReference>
<dbReference type="OrthoDB" id="9785276at2"/>
<dbReference type="PANTHER" id="PTHR11552:SF147">
    <property type="entry name" value="CHOLINE DEHYDROGENASE, MITOCHONDRIAL"/>
    <property type="match status" value="1"/>
</dbReference>
<evidence type="ECO:0000313" key="10">
    <source>
        <dbReference type="Proteomes" id="UP000032452"/>
    </source>
</evidence>
<name>A0A0D8ZLQ9_9CYAN</name>
<dbReference type="SUPFAM" id="SSF54373">
    <property type="entry name" value="FAD-linked reductases, C-terminal domain"/>
    <property type="match status" value="1"/>
</dbReference>
<dbReference type="PIRSF" id="PIRSF000137">
    <property type="entry name" value="Alcohol_oxidase"/>
    <property type="match status" value="1"/>
</dbReference>
<dbReference type="Pfam" id="PF05199">
    <property type="entry name" value="GMC_oxred_C"/>
    <property type="match status" value="1"/>
</dbReference>
<evidence type="ECO:0000256" key="6">
    <source>
        <dbReference type="RuleBase" id="RU003968"/>
    </source>
</evidence>
<dbReference type="PROSITE" id="PS00624">
    <property type="entry name" value="GMC_OXRED_2"/>
    <property type="match status" value="1"/>
</dbReference>
<evidence type="ECO:0000256" key="5">
    <source>
        <dbReference type="PIRSR" id="PIRSR000137-2"/>
    </source>
</evidence>
<proteinExistence type="inferred from homology"/>
<comment type="cofactor">
    <cofactor evidence="1 5">
        <name>FAD</name>
        <dbReference type="ChEBI" id="CHEBI:57692"/>
    </cofactor>
</comment>
<accession>A0A0D8ZLQ9</accession>
<dbReference type="AlphaFoldDB" id="A0A0D8ZLQ9"/>
<evidence type="ECO:0000259" key="8">
    <source>
        <dbReference type="PROSITE" id="PS00624"/>
    </source>
</evidence>
<dbReference type="Pfam" id="PF00732">
    <property type="entry name" value="GMC_oxred_N"/>
    <property type="match status" value="1"/>
</dbReference>
<dbReference type="GO" id="GO:0016614">
    <property type="term" value="F:oxidoreductase activity, acting on CH-OH group of donors"/>
    <property type="evidence" value="ECO:0007669"/>
    <property type="project" value="InterPro"/>
</dbReference>
<feature type="binding site" evidence="5">
    <location>
        <position position="82"/>
    </location>
    <ligand>
        <name>FAD</name>
        <dbReference type="ChEBI" id="CHEBI:57692"/>
    </ligand>
</feature>
<gene>
    <name evidence="9" type="ORF">UH38_24255</name>
</gene>
<keyword evidence="3 6" id="KW-0285">Flavoprotein</keyword>
<feature type="binding site" evidence="5">
    <location>
        <position position="217"/>
    </location>
    <ligand>
        <name>FAD</name>
        <dbReference type="ChEBI" id="CHEBI:57692"/>
    </ligand>
</feature>
<dbReference type="STRING" id="1618023.UH38_24255"/>
<dbReference type="PROSITE" id="PS00623">
    <property type="entry name" value="GMC_OXRED_1"/>
    <property type="match status" value="1"/>
</dbReference>
<dbReference type="GO" id="GO:0050660">
    <property type="term" value="F:flavin adenine dinucleotide binding"/>
    <property type="evidence" value="ECO:0007669"/>
    <property type="project" value="InterPro"/>
</dbReference>
<organism evidence="9 10">
    <name type="scientific">Aliterella atlantica CENA595</name>
    <dbReference type="NCBI Taxonomy" id="1618023"/>
    <lineage>
        <taxon>Bacteria</taxon>
        <taxon>Bacillati</taxon>
        <taxon>Cyanobacteriota</taxon>
        <taxon>Cyanophyceae</taxon>
        <taxon>Chroococcidiopsidales</taxon>
        <taxon>Aliterellaceae</taxon>
        <taxon>Aliterella</taxon>
    </lineage>
</organism>
<dbReference type="InterPro" id="IPR007867">
    <property type="entry name" value="GMC_OxRtase_C"/>
</dbReference>
<protein>
    <submittedName>
        <fullName evidence="9">Choline dehydrogenase</fullName>
    </submittedName>
</protein>
<comment type="similarity">
    <text evidence="2 6">Belongs to the GMC oxidoreductase family.</text>
</comment>
<evidence type="ECO:0000256" key="3">
    <source>
        <dbReference type="ARBA" id="ARBA00022630"/>
    </source>
</evidence>
<feature type="binding site" evidence="5">
    <location>
        <begin position="443"/>
        <end position="444"/>
    </location>
    <ligand>
        <name>FAD</name>
        <dbReference type="ChEBI" id="CHEBI:57692"/>
    </ligand>
</feature>
<feature type="domain" description="Glucose-methanol-choline oxidoreductase N-terminal" evidence="7">
    <location>
        <begin position="80"/>
        <end position="103"/>
    </location>
</feature>
<evidence type="ECO:0000259" key="7">
    <source>
        <dbReference type="PROSITE" id="PS00623"/>
    </source>
</evidence>
<dbReference type="RefSeq" id="WP_045057291.1">
    <property type="nucleotide sequence ID" value="NZ_CAWMDP010000014.1"/>
</dbReference>
<reference evidence="9 10" key="1">
    <citation type="submission" date="2015-02" db="EMBL/GenBank/DDBJ databases">
        <title>Draft genome of a novel marine cyanobacterium (Chroococcales) isolated from South Atlantic Ocean.</title>
        <authorList>
            <person name="Rigonato J."/>
            <person name="Alvarenga D.O."/>
            <person name="Branco L.H."/>
            <person name="Varani A.M."/>
            <person name="Brandini F.P."/>
            <person name="Fiore M.F."/>
        </authorList>
    </citation>
    <scope>NUCLEOTIDE SEQUENCE [LARGE SCALE GENOMIC DNA]</scope>
    <source>
        <strain evidence="9 10">CENA595</strain>
    </source>
</reference>
<dbReference type="EMBL" id="JYON01000049">
    <property type="protein sequence ID" value="KJH69364.1"/>
    <property type="molecule type" value="Genomic_DNA"/>
</dbReference>
<dbReference type="InterPro" id="IPR012132">
    <property type="entry name" value="GMC_OxRdtase"/>
</dbReference>
<keyword evidence="4 5" id="KW-0274">FAD</keyword>
<evidence type="ECO:0000256" key="2">
    <source>
        <dbReference type="ARBA" id="ARBA00010790"/>
    </source>
</evidence>
<dbReference type="PATRIC" id="fig|1618023.3.peg.1029"/>
<dbReference type="Gene3D" id="3.30.560.10">
    <property type="entry name" value="Glucose Oxidase, domain 3"/>
    <property type="match status" value="1"/>
</dbReference>
<dbReference type="InterPro" id="IPR036188">
    <property type="entry name" value="FAD/NAD-bd_sf"/>
</dbReference>
<evidence type="ECO:0000256" key="1">
    <source>
        <dbReference type="ARBA" id="ARBA00001974"/>
    </source>
</evidence>
<keyword evidence="10" id="KW-1185">Reference proteome</keyword>
<comment type="caution">
    <text evidence="9">The sequence shown here is derived from an EMBL/GenBank/DDBJ whole genome shotgun (WGS) entry which is preliminary data.</text>
</comment>
<evidence type="ECO:0000256" key="4">
    <source>
        <dbReference type="ARBA" id="ARBA00022827"/>
    </source>
</evidence>
<sequence length="513" mass="55981">MARYDYIVIGAGSAGSVVANRLTEDPNTRVLLLEAGSPDTKPEIQIPSAWPTLLGSEVDWAYFTEGEPYLNNRKIFSSRGKVLGGSSSINGMIYIRGNERDYNSWQALGNIGWSYQDVLPYFKKSENQQRGASLFHGVDGLLSISDPLSPSPASQRFVEAAIAQGYKQNPDFNGVQQEGAGLYQLTVKDGKRHSTAVAFLRPIFERPNLTIQTGALVTRLLFEGRRTVGVAYVQNGTEYQVRVNSEVILSAGAFDSPKLLMLSGIGPAEHLRALGIPVAVDLPGVGQNLQDHPLAVVGYQSTQNLPVAPSSNGGEAGLFLHTNNNLDAAPNLQFTFVPLLFVNPAFAREGPGFTITYYITHPESRGSVRLRSSSPFDPPLIRVNYLQKESDMQLMVEGLKISRQLVHSDVFNEFRGEEIAPRAEAKSDKAIRDYIRQTCDTAWHPVGTCKMGIDRMAVVDPQLKVRGIEGLRVVDASIMPTITTGNTNAPAIMIGEKAADLIKVGCIDSSHHR</sequence>
<dbReference type="SUPFAM" id="SSF51905">
    <property type="entry name" value="FAD/NAD(P)-binding domain"/>
    <property type="match status" value="1"/>
</dbReference>
<evidence type="ECO:0000313" key="9">
    <source>
        <dbReference type="EMBL" id="KJH69364.1"/>
    </source>
</evidence>
<dbReference type="Gene3D" id="3.50.50.60">
    <property type="entry name" value="FAD/NAD(P)-binding domain"/>
    <property type="match status" value="1"/>
</dbReference>
<dbReference type="PANTHER" id="PTHR11552">
    <property type="entry name" value="GLUCOSE-METHANOL-CHOLINE GMC OXIDOREDUCTASE"/>
    <property type="match status" value="1"/>
</dbReference>
<feature type="domain" description="Glucose-methanol-choline oxidoreductase N-terminal" evidence="8">
    <location>
        <begin position="252"/>
        <end position="266"/>
    </location>
</feature>
<dbReference type="Proteomes" id="UP000032452">
    <property type="component" value="Unassembled WGS sequence"/>
</dbReference>